<evidence type="ECO:0000256" key="1">
    <source>
        <dbReference type="SAM" id="Coils"/>
    </source>
</evidence>
<sequence length="569" mass="61775">MSTPRLTRGSGPGFGASPVTKSPGTTAAQGLAGLLDSLWDAAKLPTQLQVNQYGLLALVTLLSLSHASGDSSAMGLGPYQMALVAFAMWYGPSVLKDDVLPQKYAPLAILVAMMSLYGPWRLPLGDFAQPYHLHSVLLAGLVHYAPAIFQDHFLTSRNKYILLGLAFLIGPSSTGHGILFEPYLQWILAAATLFFTIASSSTNLFGPLLWAYPQRESLFKQAEGLIPTWGRFPSFILVFHPWTRWWIIPFLLASGWQYLRFDHASASRGLLTRARAVVAGASGHASRMQTEAKALHRLSIEAHAIAAAIGRDALAAHHVRLTDFHAESARAWAKLDEFRTAADKAADQSNKLFPRVRELQTNISKVQQSSSSSTLQMAKAVYEESKSIAREANDFRTDVMEIQAKTDRFARAARWADNGRAAHADATSKATQSAKAIAELAAGAWETARNTEGMAEMLKDELTKLEDEIAAGKKAEAESIVQEMEKKRPPKLTAVSGAGTLSMDPFAVVRPTVPTVMSITGAPVEKSNLEKAEIEIAKLYAFELPTNLLQCAEPESVYGAGHGGDEPDY</sequence>
<dbReference type="AlphaFoldDB" id="A0A9P8LJA4"/>
<dbReference type="EMBL" id="JAGHQM010000001">
    <property type="protein sequence ID" value="KAH0569261.1"/>
    <property type="molecule type" value="Genomic_DNA"/>
</dbReference>
<gene>
    <name evidence="3" type="ORF">GP486_000017</name>
</gene>
<keyword evidence="4" id="KW-1185">Reference proteome</keyword>
<comment type="caution">
    <text evidence="3">The sequence shown here is derived from an EMBL/GenBank/DDBJ whole genome shotgun (WGS) entry which is preliminary data.</text>
</comment>
<reference evidence="3" key="1">
    <citation type="submission" date="2021-03" db="EMBL/GenBank/DDBJ databases">
        <title>Comparative genomics and phylogenomic investigation of the class Geoglossomycetes provide insights into ecological specialization and systematics.</title>
        <authorList>
            <person name="Melie T."/>
            <person name="Pirro S."/>
            <person name="Miller A.N."/>
            <person name="Quandt A."/>
        </authorList>
    </citation>
    <scope>NUCLEOTIDE SEQUENCE</scope>
    <source>
        <strain evidence="3">CAQ_001_2017</strain>
    </source>
</reference>
<feature type="coiled-coil region" evidence="1">
    <location>
        <begin position="448"/>
        <end position="475"/>
    </location>
</feature>
<protein>
    <submittedName>
        <fullName evidence="3">Uncharacterized protein</fullName>
    </submittedName>
</protein>
<name>A0A9P8LJA4_9PEZI</name>
<evidence type="ECO:0000313" key="4">
    <source>
        <dbReference type="Proteomes" id="UP000750711"/>
    </source>
</evidence>
<evidence type="ECO:0000313" key="3">
    <source>
        <dbReference type="EMBL" id="KAH0569261.1"/>
    </source>
</evidence>
<evidence type="ECO:0000256" key="2">
    <source>
        <dbReference type="SAM" id="MobiDB-lite"/>
    </source>
</evidence>
<proteinExistence type="predicted"/>
<feature type="region of interest" description="Disordered" evidence="2">
    <location>
        <begin position="1"/>
        <end position="22"/>
    </location>
</feature>
<dbReference type="Proteomes" id="UP000750711">
    <property type="component" value="Unassembled WGS sequence"/>
</dbReference>
<keyword evidence="1" id="KW-0175">Coiled coil</keyword>
<accession>A0A9P8LJA4</accession>
<organism evidence="3 4">
    <name type="scientific">Trichoglossum hirsutum</name>
    <dbReference type="NCBI Taxonomy" id="265104"/>
    <lineage>
        <taxon>Eukaryota</taxon>
        <taxon>Fungi</taxon>
        <taxon>Dikarya</taxon>
        <taxon>Ascomycota</taxon>
        <taxon>Pezizomycotina</taxon>
        <taxon>Geoglossomycetes</taxon>
        <taxon>Geoglossales</taxon>
        <taxon>Geoglossaceae</taxon>
        <taxon>Trichoglossum</taxon>
    </lineage>
</organism>